<dbReference type="AlphaFoldDB" id="A0A0S4L4Z5"/>
<evidence type="ECO:0000256" key="4">
    <source>
        <dbReference type="ARBA" id="ARBA00022989"/>
    </source>
</evidence>
<dbReference type="InterPro" id="IPR006696">
    <property type="entry name" value="DUF423"/>
</dbReference>
<organism evidence="7 8">
    <name type="scientific">Candidatus Nitrospira nitrificans</name>
    <dbReference type="NCBI Taxonomy" id="1742973"/>
    <lineage>
        <taxon>Bacteria</taxon>
        <taxon>Pseudomonadati</taxon>
        <taxon>Nitrospirota</taxon>
        <taxon>Nitrospiria</taxon>
        <taxon>Nitrospirales</taxon>
        <taxon>Nitrospiraceae</taxon>
        <taxon>Nitrospira</taxon>
    </lineage>
</organism>
<evidence type="ECO:0000256" key="1">
    <source>
        <dbReference type="ARBA" id="ARBA00004141"/>
    </source>
</evidence>
<dbReference type="PANTHER" id="PTHR43461:SF1">
    <property type="entry name" value="TRANSMEMBRANE PROTEIN 256"/>
    <property type="match status" value="1"/>
</dbReference>
<dbReference type="Pfam" id="PF04241">
    <property type="entry name" value="DUF423"/>
    <property type="match status" value="1"/>
</dbReference>
<evidence type="ECO:0000313" key="7">
    <source>
        <dbReference type="EMBL" id="CUS32828.1"/>
    </source>
</evidence>
<comment type="similarity">
    <text evidence="2">Belongs to the UPF0382 family.</text>
</comment>
<proteinExistence type="inferred from homology"/>
<evidence type="ECO:0000313" key="8">
    <source>
        <dbReference type="Proteomes" id="UP000198736"/>
    </source>
</evidence>
<dbReference type="OrthoDB" id="9802121at2"/>
<dbReference type="EMBL" id="CZPZ01000003">
    <property type="protein sequence ID" value="CUS32828.1"/>
    <property type="molecule type" value="Genomic_DNA"/>
</dbReference>
<feature type="transmembrane region" description="Helical" evidence="6">
    <location>
        <begin position="9"/>
        <end position="32"/>
    </location>
</feature>
<dbReference type="GO" id="GO:0005886">
    <property type="term" value="C:plasma membrane"/>
    <property type="evidence" value="ECO:0007669"/>
    <property type="project" value="TreeGrafter"/>
</dbReference>
<name>A0A0S4L4Z5_9BACT</name>
<evidence type="ECO:0000256" key="3">
    <source>
        <dbReference type="ARBA" id="ARBA00022692"/>
    </source>
</evidence>
<dbReference type="PANTHER" id="PTHR43461">
    <property type="entry name" value="TRANSMEMBRANE PROTEIN 256"/>
    <property type="match status" value="1"/>
</dbReference>
<sequence length="130" mass="13778">MDVDASSRWLVLIGCVSAGLGVAAGAFGAHMLKDILEPPMLAVYDTATRYQMYHAFGMVLSGFVVRFGRDAGAAKAGWLFLAGMVLFSGSLYGVSLSGVRWLGAVTPIGGALFIVGWSVLAWRAWRGTEC</sequence>
<keyword evidence="5 6" id="KW-0472">Membrane</keyword>
<keyword evidence="4 6" id="KW-1133">Transmembrane helix</keyword>
<keyword evidence="3 6" id="KW-0812">Transmembrane</keyword>
<evidence type="ECO:0008006" key="9">
    <source>
        <dbReference type="Google" id="ProtNLM"/>
    </source>
</evidence>
<evidence type="ECO:0000256" key="2">
    <source>
        <dbReference type="ARBA" id="ARBA00009694"/>
    </source>
</evidence>
<keyword evidence="8" id="KW-1185">Reference proteome</keyword>
<feature type="transmembrane region" description="Helical" evidence="6">
    <location>
        <begin position="101"/>
        <end position="122"/>
    </location>
</feature>
<feature type="transmembrane region" description="Helical" evidence="6">
    <location>
        <begin position="76"/>
        <end position="95"/>
    </location>
</feature>
<accession>A0A0S4L4Z5</accession>
<gene>
    <name evidence="7" type="ORF">COMA2_110113</name>
</gene>
<evidence type="ECO:0000256" key="6">
    <source>
        <dbReference type="SAM" id="Phobius"/>
    </source>
</evidence>
<dbReference type="Proteomes" id="UP000198736">
    <property type="component" value="Unassembled WGS sequence"/>
</dbReference>
<protein>
    <recommendedName>
        <fullName evidence="9">DUF423 domain-containing protein</fullName>
    </recommendedName>
</protein>
<feature type="transmembrane region" description="Helical" evidence="6">
    <location>
        <begin position="52"/>
        <end position="69"/>
    </location>
</feature>
<comment type="subcellular location">
    <subcellularLocation>
        <location evidence="1">Membrane</location>
        <topology evidence="1">Multi-pass membrane protein</topology>
    </subcellularLocation>
</comment>
<evidence type="ECO:0000256" key="5">
    <source>
        <dbReference type="ARBA" id="ARBA00023136"/>
    </source>
</evidence>
<reference evidence="8" key="1">
    <citation type="submission" date="2015-10" db="EMBL/GenBank/DDBJ databases">
        <authorList>
            <person name="Luecker S."/>
            <person name="Luecker S."/>
        </authorList>
    </citation>
    <scope>NUCLEOTIDE SEQUENCE [LARGE SCALE GENOMIC DNA]</scope>
</reference>